<comment type="subcellular location">
    <subcellularLocation>
        <location evidence="1">Membrane</location>
        <topology evidence="1">Multi-pass membrane protein</topology>
    </subcellularLocation>
</comment>
<dbReference type="InterPro" id="IPR050368">
    <property type="entry name" value="ClC-type_chloride_channel"/>
</dbReference>
<dbReference type="InterPro" id="IPR001807">
    <property type="entry name" value="ClC"/>
</dbReference>
<evidence type="ECO:0000256" key="2">
    <source>
        <dbReference type="ARBA" id="ARBA00022448"/>
    </source>
</evidence>
<keyword evidence="2" id="KW-0813">Transport</keyword>
<keyword evidence="4" id="KW-1133">Transmembrane helix</keyword>
<dbReference type="PANTHER" id="PTHR43427:SF6">
    <property type="entry name" value="CHLORIDE CHANNEL PROTEIN CLC-E"/>
    <property type="match status" value="1"/>
</dbReference>
<gene>
    <name evidence="10" type="ORF">MSG_04720</name>
</gene>
<evidence type="ECO:0000256" key="9">
    <source>
        <dbReference type="ARBA" id="ARBA00023303"/>
    </source>
</evidence>
<name>A0A1Z4EPK6_9MYCO</name>
<keyword evidence="6" id="KW-0472">Membrane</keyword>
<keyword evidence="11" id="KW-1185">Reference proteome</keyword>
<dbReference type="AlphaFoldDB" id="A0A1Z4EPK6"/>
<evidence type="ECO:0000256" key="1">
    <source>
        <dbReference type="ARBA" id="ARBA00004141"/>
    </source>
</evidence>
<evidence type="ECO:0000256" key="3">
    <source>
        <dbReference type="ARBA" id="ARBA00022692"/>
    </source>
</evidence>
<evidence type="ECO:0000313" key="11">
    <source>
        <dbReference type="Proteomes" id="UP000217736"/>
    </source>
</evidence>
<dbReference type="KEGG" id="mshg:MSG_04720"/>
<dbReference type="InterPro" id="IPR014743">
    <property type="entry name" value="Cl-channel_core"/>
</dbReference>
<dbReference type="Gene3D" id="1.10.3080.10">
    <property type="entry name" value="Clc chloride channel"/>
    <property type="match status" value="1"/>
</dbReference>
<sequence>MSGPLADFTVDRRVLLITSIALFIGALSAGVAWCLLQLIGLVTNLVFYQRVSDALVSPAANQHPWWLILGAPVAGGLVIGLMARYGSDQVRGHGMPETIEVILTGSSRVEPKVAVLKPISAAISIGTGGPFGAEGPIVMAGGAMGSVVAQFLHLTADERKILLASGAAGGIAATFNAPLASILLAVELLLFEFRPRSLVPVAGSVAVATVVRLLILGHAPIFPVTTWSAEIHWPTDALAVMVGIAGATLAIGATHLV</sequence>
<organism evidence="10 11">
    <name type="scientific">Mycobacterium shigaense</name>
    <dbReference type="NCBI Taxonomy" id="722731"/>
    <lineage>
        <taxon>Bacteria</taxon>
        <taxon>Bacillati</taxon>
        <taxon>Actinomycetota</taxon>
        <taxon>Actinomycetes</taxon>
        <taxon>Mycobacteriales</taxon>
        <taxon>Mycobacteriaceae</taxon>
        <taxon>Mycobacterium</taxon>
        <taxon>Mycobacterium simiae complex</taxon>
    </lineage>
</organism>
<accession>A0A1Z4EPK6</accession>
<keyword evidence="7" id="KW-0869">Chloride channel</keyword>
<dbReference type="Pfam" id="PF00654">
    <property type="entry name" value="Voltage_CLC"/>
    <property type="match status" value="1"/>
</dbReference>
<dbReference type="EMBL" id="AP018164">
    <property type="protein sequence ID" value="BAX94832.1"/>
    <property type="molecule type" value="Genomic_DNA"/>
</dbReference>
<evidence type="ECO:0000256" key="7">
    <source>
        <dbReference type="ARBA" id="ARBA00023173"/>
    </source>
</evidence>
<evidence type="ECO:0000256" key="4">
    <source>
        <dbReference type="ARBA" id="ARBA00022989"/>
    </source>
</evidence>
<keyword evidence="3" id="KW-0812">Transmembrane</keyword>
<evidence type="ECO:0000256" key="8">
    <source>
        <dbReference type="ARBA" id="ARBA00023214"/>
    </source>
</evidence>
<keyword evidence="5" id="KW-0406">Ion transport</keyword>
<dbReference type="PRINTS" id="PR00762">
    <property type="entry name" value="CLCHANNEL"/>
</dbReference>
<protein>
    <submittedName>
        <fullName evidence="10">Voltage-gated clc-type chloride channel</fullName>
    </submittedName>
</protein>
<keyword evidence="9" id="KW-0407">Ion channel</keyword>
<dbReference type="CDD" id="cd00400">
    <property type="entry name" value="Voltage_gated_ClC"/>
    <property type="match status" value="1"/>
</dbReference>
<dbReference type="PANTHER" id="PTHR43427">
    <property type="entry name" value="CHLORIDE CHANNEL PROTEIN CLC-E"/>
    <property type="match status" value="1"/>
</dbReference>
<evidence type="ECO:0000256" key="6">
    <source>
        <dbReference type="ARBA" id="ARBA00023136"/>
    </source>
</evidence>
<evidence type="ECO:0000256" key="5">
    <source>
        <dbReference type="ARBA" id="ARBA00023065"/>
    </source>
</evidence>
<dbReference type="GO" id="GO:0034707">
    <property type="term" value="C:chloride channel complex"/>
    <property type="evidence" value="ECO:0007669"/>
    <property type="project" value="UniProtKB-KW"/>
</dbReference>
<dbReference type="SUPFAM" id="SSF81340">
    <property type="entry name" value="Clc chloride channel"/>
    <property type="match status" value="1"/>
</dbReference>
<keyword evidence="8" id="KW-0868">Chloride</keyword>
<dbReference type="GO" id="GO:0005254">
    <property type="term" value="F:chloride channel activity"/>
    <property type="evidence" value="ECO:0007669"/>
    <property type="project" value="UniProtKB-KW"/>
</dbReference>
<dbReference type="Proteomes" id="UP000217736">
    <property type="component" value="Chromosome"/>
</dbReference>
<proteinExistence type="predicted"/>
<evidence type="ECO:0000313" key="10">
    <source>
        <dbReference type="EMBL" id="BAX94832.1"/>
    </source>
</evidence>
<reference evidence="11" key="1">
    <citation type="submission" date="2017-06" db="EMBL/GenBank/DDBJ databases">
        <title>Complete Genome Sequence of Mycobacterium shigaense.</title>
        <authorList>
            <person name="Fukano H."/>
            <person name="Yoshida M."/>
            <person name="Kazumi Y."/>
            <person name="Ogura Y."/>
            <person name="Mitarai S."/>
            <person name="Hayashi T."/>
            <person name="Hoshino Y."/>
        </authorList>
    </citation>
    <scope>NUCLEOTIDE SEQUENCE [LARGE SCALE GENOMIC DNA]</scope>
    <source>
        <strain evidence="11">UN-152</strain>
    </source>
</reference>